<name>A0A8S4C3R2_9ACAR</name>
<comment type="subcellular location">
    <subcellularLocation>
        <location evidence="1 7">Mitochondrion</location>
    </subcellularLocation>
</comment>
<dbReference type="Proteomes" id="UP000837675">
    <property type="component" value="Unassembled WGS sequence"/>
</dbReference>
<dbReference type="SUPFAM" id="SSF53335">
    <property type="entry name" value="S-adenosyl-L-methionine-dependent methyltransferases"/>
    <property type="match status" value="1"/>
</dbReference>
<evidence type="ECO:0000313" key="8">
    <source>
        <dbReference type="EMBL" id="CAG7591141.1"/>
    </source>
</evidence>
<evidence type="ECO:0000256" key="7">
    <source>
        <dbReference type="RuleBase" id="RU364114"/>
    </source>
</evidence>
<proteinExistence type="inferred from homology"/>
<evidence type="ECO:0000256" key="3">
    <source>
        <dbReference type="ARBA" id="ARBA00022603"/>
    </source>
</evidence>
<dbReference type="AlphaFoldDB" id="A0A8S4C3R2"/>
<organism evidence="8 9">
    <name type="scientific">Hyalomma marginatum</name>
    <dbReference type="NCBI Taxonomy" id="34627"/>
    <lineage>
        <taxon>Eukaryota</taxon>
        <taxon>Metazoa</taxon>
        <taxon>Ecdysozoa</taxon>
        <taxon>Arthropoda</taxon>
        <taxon>Chelicerata</taxon>
        <taxon>Arachnida</taxon>
        <taxon>Acari</taxon>
        <taxon>Parasitiformes</taxon>
        <taxon>Ixodida</taxon>
        <taxon>Ixodoidea</taxon>
        <taxon>Ixodidae</taxon>
        <taxon>Hyalomminae</taxon>
        <taxon>Hyalomma</taxon>
    </lineage>
</organism>
<evidence type="ECO:0000313" key="9">
    <source>
        <dbReference type="Proteomes" id="UP000837675"/>
    </source>
</evidence>
<evidence type="ECO:0000256" key="2">
    <source>
        <dbReference type="ARBA" id="ARBA00005891"/>
    </source>
</evidence>
<protein>
    <recommendedName>
        <fullName evidence="7">Protein arginine methyltransferase NDUFAF7</fullName>
        <ecNumber evidence="7">2.1.1.320</ecNumber>
    </recommendedName>
</protein>
<evidence type="ECO:0000256" key="5">
    <source>
        <dbReference type="ARBA" id="ARBA00023128"/>
    </source>
</evidence>
<gene>
    <name evidence="8" type="ORF">MHYMCMPASI_00400</name>
</gene>
<dbReference type="InterPro" id="IPR003788">
    <property type="entry name" value="NDUFAF7"/>
</dbReference>
<dbReference type="EC" id="2.1.1.320" evidence="7"/>
<dbReference type="PANTHER" id="PTHR12049:SF7">
    <property type="entry name" value="PROTEIN ARGININE METHYLTRANSFERASE NDUFAF7, MITOCHONDRIAL"/>
    <property type="match status" value="1"/>
</dbReference>
<keyword evidence="9" id="KW-1185">Reference proteome</keyword>
<dbReference type="PANTHER" id="PTHR12049">
    <property type="entry name" value="PROTEIN ARGININE METHYLTRANSFERASE NDUFAF7, MITOCHONDRIAL"/>
    <property type="match status" value="1"/>
</dbReference>
<dbReference type="Pfam" id="PF02636">
    <property type="entry name" value="Methyltransf_28"/>
    <property type="match status" value="1"/>
</dbReference>
<keyword evidence="4 7" id="KW-0808">Transferase</keyword>
<comment type="function">
    <text evidence="7">Arginine methyltransferase involved in the assembly or stability of mitochondrial NADH:ubiquinone oxidoreductase complex (complex I).</text>
</comment>
<dbReference type="InterPro" id="IPR029063">
    <property type="entry name" value="SAM-dependent_MTases_sf"/>
</dbReference>
<accession>A0A8S4C3R2</accession>
<evidence type="ECO:0000256" key="4">
    <source>
        <dbReference type="ARBA" id="ARBA00022679"/>
    </source>
</evidence>
<dbReference type="InterPro" id="IPR038375">
    <property type="entry name" value="NDUFAF7_sf"/>
</dbReference>
<comment type="similarity">
    <text evidence="2 7">Belongs to the NDUFAF7 family.</text>
</comment>
<keyword evidence="3 7" id="KW-0489">Methyltransferase</keyword>
<reference evidence="8" key="1">
    <citation type="submission" date="2021-06" db="EMBL/GenBank/DDBJ databases">
        <authorList>
            <person name="Nardi T."/>
            <person name="Nardi T."/>
        </authorList>
    </citation>
    <scope>NUCLEOTIDE SEQUENCE</scope>
</reference>
<comment type="catalytic activity">
    <reaction evidence="6 7">
        <text>L-arginyl-[protein] + 2 S-adenosyl-L-methionine = N(omega),N(omega)'-dimethyl-L-arginyl-[protein] + 2 S-adenosyl-L-homocysteine + 2 H(+)</text>
        <dbReference type="Rhea" id="RHEA:48108"/>
        <dbReference type="Rhea" id="RHEA-COMP:10532"/>
        <dbReference type="Rhea" id="RHEA-COMP:11992"/>
        <dbReference type="ChEBI" id="CHEBI:15378"/>
        <dbReference type="ChEBI" id="CHEBI:29965"/>
        <dbReference type="ChEBI" id="CHEBI:57856"/>
        <dbReference type="ChEBI" id="CHEBI:59789"/>
        <dbReference type="ChEBI" id="CHEBI:88221"/>
        <dbReference type="EC" id="2.1.1.320"/>
    </reaction>
</comment>
<evidence type="ECO:0000256" key="1">
    <source>
        <dbReference type="ARBA" id="ARBA00004173"/>
    </source>
</evidence>
<dbReference type="Gene3D" id="3.40.50.12710">
    <property type="match status" value="1"/>
</dbReference>
<evidence type="ECO:0000256" key="6">
    <source>
        <dbReference type="ARBA" id="ARBA00048612"/>
    </source>
</evidence>
<dbReference type="EMBL" id="CAJVAF010000159">
    <property type="protein sequence ID" value="CAG7591141.1"/>
    <property type="molecule type" value="Genomic_DNA"/>
</dbReference>
<keyword evidence="5 7" id="KW-0496">Mitochondrion</keyword>
<dbReference type="GO" id="GO:0035243">
    <property type="term" value="F:protein-arginine omega-N symmetric methyltransferase activity"/>
    <property type="evidence" value="ECO:0007669"/>
    <property type="project" value="UniProtKB-EC"/>
</dbReference>
<sequence length="353" mass="40682">MISIESIIKKDILEQGYITLDHFLSLVIPFYYSNQESVGEHGDFITASETSQLFGEMVGIYTANYWLKNCTNNITIAELGPGRGYLMSDFLRATKHIPGFHNSIDKIILYEISPKLRSYQQQNLTAYIDKCVWLDQPQEFEQHVSNNHCIFVANEFFDTLPIKQFQSTNGQWYELCLVLDQFQKFKVAPLIKIDSTFIQNNFSNSAAKSEFLEYSPSGKYYLEIISNSILTNHGLCLLIDYGYTNMVQSSTLQAIMKHKKVHFLDCIGQADITYLVNFSWLQNYFLNKNLQCALTSQKDFLESCGIQQRAEQLINKYGADKQKINSQLEILLSTEKMGELFKCLIANKYPHKK</sequence>
<dbReference type="GO" id="GO:0032259">
    <property type="term" value="P:methylation"/>
    <property type="evidence" value="ECO:0007669"/>
    <property type="project" value="UniProtKB-KW"/>
</dbReference>
<comment type="caution">
    <text evidence="8">The sequence shown here is derived from an EMBL/GenBank/DDBJ whole genome shotgun (WGS) entry which is preliminary data.</text>
</comment>
<dbReference type="GO" id="GO:0005739">
    <property type="term" value="C:mitochondrion"/>
    <property type="evidence" value="ECO:0007669"/>
    <property type="project" value="UniProtKB-SubCell"/>
</dbReference>